<accession>A0AAX6M9Z3</accession>
<dbReference type="AlphaFoldDB" id="A0AAX6M9Z3"/>
<name>A0AAX6M9Z3_9PEZI</name>
<evidence type="ECO:0000313" key="2">
    <source>
        <dbReference type="Proteomes" id="UP001369815"/>
    </source>
</evidence>
<dbReference type="Proteomes" id="UP001369815">
    <property type="component" value="Unassembled WGS sequence"/>
</dbReference>
<organism evidence="1 2">
    <name type="scientific">Daldinia eschscholtzii</name>
    <dbReference type="NCBI Taxonomy" id="292717"/>
    <lineage>
        <taxon>Eukaryota</taxon>
        <taxon>Fungi</taxon>
        <taxon>Dikarya</taxon>
        <taxon>Ascomycota</taxon>
        <taxon>Pezizomycotina</taxon>
        <taxon>Sordariomycetes</taxon>
        <taxon>Xylariomycetidae</taxon>
        <taxon>Xylariales</taxon>
        <taxon>Hypoxylaceae</taxon>
        <taxon>Daldinia</taxon>
    </lineage>
</organism>
<dbReference type="SUPFAM" id="SSF54427">
    <property type="entry name" value="NTF2-like"/>
    <property type="match status" value="1"/>
</dbReference>
<protein>
    <recommendedName>
        <fullName evidence="3">Fungal specific transcription factor</fullName>
    </recommendedName>
</protein>
<gene>
    <name evidence="1" type="ORF">Daesc_009539</name>
</gene>
<dbReference type="InterPro" id="IPR032710">
    <property type="entry name" value="NTF2-like_dom_sf"/>
</dbReference>
<evidence type="ECO:0008006" key="3">
    <source>
        <dbReference type="Google" id="ProtNLM"/>
    </source>
</evidence>
<comment type="caution">
    <text evidence="1">The sequence shown here is derived from an EMBL/GenBank/DDBJ whole genome shotgun (WGS) entry which is preliminary data.</text>
</comment>
<dbReference type="EMBL" id="JBANMG010000009">
    <property type="protein sequence ID" value="KAK6949459.1"/>
    <property type="molecule type" value="Genomic_DNA"/>
</dbReference>
<evidence type="ECO:0000313" key="1">
    <source>
        <dbReference type="EMBL" id="KAK6949459.1"/>
    </source>
</evidence>
<reference evidence="1 2" key="1">
    <citation type="journal article" date="2024" name="Front Chem Biol">
        <title>Unveiling the potential of Daldinia eschscholtzii MFLUCC 19-0629 through bioactivity and bioinformatics studies for enhanced sustainable agriculture production.</title>
        <authorList>
            <person name="Brooks S."/>
            <person name="Weaver J.A."/>
            <person name="Klomchit A."/>
            <person name="Alharthi S.A."/>
            <person name="Onlamun T."/>
            <person name="Nurani R."/>
            <person name="Vong T.K."/>
            <person name="Alberti F."/>
            <person name="Greco C."/>
        </authorList>
    </citation>
    <scope>NUCLEOTIDE SEQUENCE [LARGE SCALE GENOMIC DNA]</scope>
    <source>
        <strain evidence="1">MFLUCC 19-0629</strain>
    </source>
</reference>
<proteinExistence type="predicted"/>
<keyword evidence="2" id="KW-1185">Reference proteome</keyword>
<sequence length="152" mass="17319">MSTADLHAQLDALYDTWTSLTPTSPPSDFEKFAAFFDENCYAWLFSMRELAEPSIGRQGVIDGVKEVLKLQRIEERRVVERFASARGSKISVEMKNRYNVVGEDLDTFWETVTAEFNDKGLITDFKVHCCRSPMVAIIQKVTGEGPYKCHEL</sequence>